<dbReference type="Gene3D" id="1.20.1050.20">
    <property type="entry name" value="STAT transcription factor, all-alpha domain"/>
    <property type="match status" value="1"/>
</dbReference>
<sequence>MAVWIQAQQLQGDALHQMQALYGQHFPIEVRHYLSQWIESQAWDSIDLDNPQENIKATQLLEGLVQELQKKAEHQVGEDGFLLKIKLGHYATQLQNTYDRCPMELVRCIRHILYNEQRLVREATNGTSPAGSLADAMSQKHLQINQTFEELRLVTQDTENELKKLQQTQEYFIIQYQESLRIQAQFAQLAQLNPQERLSRETALQQKQVSLEAWLQREAQTLQQYRVELAEKHQKTLQLLRKQQTIILDDELIQWKRRQQLAGNGGPPEGSLDVLQSWCEKLAEIIWQNRQQIRRAEHLCQQLPIPGPVEEMLAEVNATITDIISALVTSTFIIEKQPPQVLKTQTKFAATVRLLVGGKLNVHMNPPQVKATIISEQQAKSLLKNENTRNDYSGEILNNCCVMEYHQATGTLSAHFRNMSLKRIKRSDRRGAESVTEEKFTILFESQFSVGGNELVFQVKTLSLPVVVIVHGSQDNNATATVLWDNAFAEPGRVPFAVPDKVLWPQLCEALNMKFKAEVQSNRGLTKENLVFLAQKLFNSSNSHLEDYNGMSVSWSQFNRENLPGRNYTFWQWFDGVMEVLKKHLKPHWNDGAILGFVNKQQAHDLLINKPDGTFLLRFSDSEIGGITIAWKFDSQERMFWNLMPFTTRDFSIRSLADRLGDLSYLIYVFPDRPKDEVYSKYYTPVPCEPATAKAVDGYVKPQIKQVVPEFVSASADSAGGSATYMDQAPSPAVCPQPHYNMYPQNPDPVLDNDGDFDLDDTIDVARRVEELLGRPMDNISTFRNHLPLTKASQAQEEESGEQPLPPTSNRYHGEASLQATLLGLAALNKAYPEVLAPGGTARVTASSPWPYPLPWPWHALGQVSPPGAKDPRILLLEALRSPGLRALEAGTAAELLDVFLDLEAHGEELAEAIAAGNPGAPLPRRAAELQEALEQGTRGLALRLWPKLQVVVTLDAGGQAEAVAALGALWCQGLTFFSPAYAASGGVLGLSLWPEQPHGLYLLPPGAPFIELLPLKEGTWEEATPAVLLAEAQKGKEYELVLTNHASLTRCRLGDVVQVASVYNQCPVVKFICRLGQTLSVRGEVTGEDVFSEALSRAVGQWPGAKLLDHGWVESRILDSSEGSAPHYEVFVALKGLRNLSEENRGKLDHCLQETSARYKHLRFRGSMGPAQVHLVGQGAFRELRAALAACPSAPFPPEMPRVLRHRSLAQCLQRRVVS</sequence>
<evidence type="ECO:0000256" key="4">
    <source>
        <dbReference type="ARBA" id="ARBA00005586"/>
    </source>
</evidence>
<dbReference type="SUPFAM" id="SSF48092">
    <property type="entry name" value="Transcription factor STAT-4 N-domain"/>
    <property type="match status" value="1"/>
</dbReference>
<dbReference type="Gene3D" id="2.60.40.630">
    <property type="entry name" value="STAT transcription factor, DNA-binding domain"/>
    <property type="match status" value="1"/>
</dbReference>
<keyword evidence="18" id="KW-1185">Reference proteome</keyword>
<evidence type="ECO:0000256" key="7">
    <source>
        <dbReference type="ARBA" id="ARBA00022553"/>
    </source>
</evidence>
<dbReference type="CDD" id="cd10420">
    <property type="entry name" value="SH2_STAT5b"/>
    <property type="match status" value="1"/>
</dbReference>
<dbReference type="InterPro" id="IPR035858">
    <property type="entry name" value="STAT5a/5b_DBD"/>
</dbReference>
<dbReference type="SMART" id="SM00252">
    <property type="entry name" value="SH2"/>
    <property type="match status" value="1"/>
</dbReference>
<dbReference type="Pfam" id="PF21354">
    <property type="entry name" value="STAT_linker"/>
    <property type="match status" value="1"/>
</dbReference>
<evidence type="ECO:0000256" key="11">
    <source>
        <dbReference type="ARBA" id="ARBA00023159"/>
    </source>
</evidence>
<dbReference type="Pfam" id="PF01017">
    <property type="entry name" value="STAT_alpha"/>
    <property type="match status" value="1"/>
</dbReference>
<keyword evidence="12" id="KW-0804">Transcription</keyword>
<name>A0AAD4TVM2_OVIAM</name>
<evidence type="ECO:0000256" key="14">
    <source>
        <dbReference type="PROSITE-ProRule" id="PRU00191"/>
    </source>
</evidence>
<feature type="domain" description="SH2" evidence="16">
    <location>
        <begin position="589"/>
        <end position="686"/>
    </location>
</feature>
<dbReference type="GO" id="GO:0005829">
    <property type="term" value="C:cytosol"/>
    <property type="evidence" value="ECO:0007669"/>
    <property type="project" value="UniProtKB-ARBA"/>
</dbReference>
<keyword evidence="10" id="KW-0238">DNA-binding</keyword>
<dbReference type="InterPro" id="IPR012345">
    <property type="entry name" value="STAT_TF_DNA-bd_N"/>
</dbReference>
<dbReference type="GO" id="GO:0003700">
    <property type="term" value="F:DNA-binding transcription factor activity"/>
    <property type="evidence" value="ECO:0007669"/>
    <property type="project" value="InterPro"/>
</dbReference>
<keyword evidence="11" id="KW-0010">Activator</keyword>
<evidence type="ECO:0000259" key="16">
    <source>
        <dbReference type="PROSITE" id="PS50001"/>
    </source>
</evidence>
<dbReference type="Pfam" id="PF00017">
    <property type="entry name" value="SH2"/>
    <property type="match status" value="1"/>
</dbReference>
<dbReference type="GO" id="GO:0003677">
    <property type="term" value="F:DNA binding"/>
    <property type="evidence" value="ECO:0007669"/>
    <property type="project" value="UniProtKB-KW"/>
</dbReference>
<accession>A0AAD4TVM2</accession>
<dbReference type="Pfam" id="PF02865">
    <property type="entry name" value="STAT_int"/>
    <property type="match status" value="1"/>
</dbReference>
<dbReference type="Gene3D" id="1.10.532.10">
    <property type="entry name" value="STAT transcription factor, N-terminal domain"/>
    <property type="match status" value="1"/>
</dbReference>
<dbReference type="Gene3D" id="1.10.238.10">
    <property type="entry name" value="EF-hand"/>
    <property type="match status" value="1"/>
</dbReference>
<keyword evidence="9" id="KW-0805">Transcription regulation</keyword>
<dbReference type="InterPro" id="IPR055377">
    <property type="entry name" value="GH3_M"/>
</dbReference>
<comment type="subcellular location">
    <subcellularLocation>
        <location evidence="3">Cytoplasm</location>
    </subcellularLocation>
    <subcellularLocation>
        <location evidence="2">Nucleus</location>
    </subcellularLocation>
</comment>
<dbReference type="Pfam" id="PF02864">
    <property type="entry name" value="STAT_bind"/>
    <property type="match status" value="1"/>
</dbReference>
<dbReference type="InterPro" id="IPR036535">
    <property type="entry name" value="STAT_N_sf"/>
</dbReference>
<organism evidence="17 18">
    <name type="scientific">Ovis ammon polii</name>
    <dbReference type="NCBI Taxonomy" id="230172"/>
    <lineage>
        <taxon>Eukaryota</taxon>
        <taxon>Metazoa</taxon>
        <taxon>Chordata</taxon>
        <taxon>Craniata</taxon>
        <taxon>Vertebrata</taxon>
        <taxon>Euteleostomi</taxon>
        <taxon>Mammalia</taxon>
        <taxon>Eutheria</taxon>
        <taxon>Laurasiatheria</taxon>
        <taxon>Artiodactyla</taxon>
        <taxon>Ruminantia</taxon>
        <taxon>Pecora</taxon>
        <taxon>Bovidae</taxon>
        <taxon>Caprinae</taxon>
        <taxon>Ovis</taxon>
    </lineage>
</organism>
<dbReference type="EMBL" id="JAKZEL010000020">
    <property type="protein sequence ID" value="KAI4533596.1"/>
    <property type="molecule type" value="Genomic_DNA"/>
</dbReference>
<keyword evidence="8 14" id="KW-0727">SH2 domain</keyword>
<evidence type="ECO:0000256" key="15">
    <source>
        <dbReference type="SAM" id="MobiDB-lite"/>
    </source>
</evidence>
<dbReference type="InterPro" id="IPR008967">
    <property type="entry name" value="p53-like_TF_DNA-bd_sf"/>
</dbReference>
<dbReference type="FunFam" id="3.30.505.10:FF:000025">
    <property type="entry name" value="Signal transducer and activator of transcription"/>
    <property type="match status" value="1"/>
</dbReference>
<dbReference type="InterPro" id="IPR013800">
    <property type="entry name" value="STAT_TF_alpha"/>
</dbReference>
<reference evidence="17" key="1">
    <citation type="submission" date="2022-03" db="EMBL/GenBank/DDBJ databases">
        <title>Genomic analyses of argali, domestic sheep and their hybrids provide insights into chromosomal evolution, heterosis and genetic basis of agronomic traits.</title>
        <authorList>
            <person name="Li M."/>
        </authorList>
    </citation>
    <scope>NUCLEOTIDE SEQUENCE</scope>
    <source>
        <strain evidence="17">CAU-MHL-2022a</strain>
        <tissue evidence="17">Skin</tissue>
    </source>
</reference>
<dbReference type="CDD" id="cd16849">
    <property type="entry name" value="STAT5_DBD"/>
    <property type="match status" value="1"/>
</dbReference>
<evidence type="ECO:0000256" key="12">
    <source>
        <dbReference type="ARBA" id="ARBA00023163"/>
    </source>
</evidence>
<proteinExistence type="inferred from homology"/>
<dbReference type="InterPro" id="IPR013799">
    <property type="entry name" value="STAT_TF_prot_interaction"/>
</dbReference>
<dbReference type="InterPro" id="IPR056985">
    <property type="entry name" value="GH3_N"/>
</dbReference>
<keyword evidence="13" id="KW-0539">Nucleus</keyword>
<dbReference type="AlphaFoldDB" id="A0AAD4TVM2"/>
<comment type="similarity">
    <text evidence="4">Belongs to the transcription factor STAT family.</text>
</comment>
<dbReference type="FunFam" id="1.20.1050.20:FF:000002">
    <property type="entry name" value="Signal transducer and activator of transcription"/>
    <property type="match status" value="1"/>
</dbReference>
<evidence type="ECO:0000313" key="17">
    <source>
        <dbReference type="EMBL" id="KAI4533596.1"/>
    </source>
</evidence>
<dbReference type="Pfam" id="PF23572">
    <property type="entry name" value="GH3_C"/>
    <property type="match status" value="1"/>
</dbReference>
<dbReference type="Pfam" id="PF25146">
    <property type="entry name" value="GH3_N_vert"/>
    <property type="match status" value="1"/>
</dbReference>
<evidence type="ECO:0000256" key="2">
    <source>
        <dbReference type="ARBA" id="ARBA00004123"/>
    </source>
</evidence>
<dbReference type="InterPro" id="IPR036860">
    <property type="entry name" value="SH2_dom_sf"/>
</dbReference>
<dbReference type="InterPro" id="IPR048988">
    <property type="entry name" value="STAT_linker"/>
</dbReference>
<dbReference type="Gene3D" id="3.30.505.10">
    <property type="entry name" value="SH2 domain"/>
    <property type="match status" value="1"/>
</dbReference>
<feature type="region of interest" description="Disordered" evidence="15">
    <location>
        <begin position="792"/>
        <end position="812"/>
    </location>
</feature>
<dbReference type="SMART" id="SM00964">
    <property type="entry name" value="STAT_int"/>
    <property type="match status" value="1"/>
</dbReference>
<dbReference type="Proteomes" id="UP001214576">
    <property type="component" value="Unassembled WGS sequence"/>
</dbReference>
<dbReference type="CDD" id="cd16855">
    <property type="entry name" value="STAT5_CCD"/>
    <property type="match status" value="1"/>
</dbReference>
<evidence type="ECO:0000256" key="6">
    <source>
        <dbReference type="ARBA" id="ARBA00022490"/>
    </source>
</evidence>
<evidence type="ECO:0000256" key="10">
    <source>
        <dbReference type="ARBA" id="ARBA00023125"/>
    </source>
</evidence>
<evidence type="ECO:0000256" key="5">
    <source>
        <dbReference type="ARBA" id="ARBA00019293"/>
    </source>
</evidence>
<dbReference type="GO" id="GO:0005634">
    <property type="term" value="C:nucleus"/>
    <property type="evidence" value="ECO:0007669"/>
    <property type="project" value="UniProtKB-SubCell"/>
</dbReference>
<dbReference type="PROSITE" id="PS50001">
    <property type="entry name" value="SH2"/>
    <property type="match status" value="1"/>
</dbReference>
<keyword evidence="6" id="KW-0963">Cytoplasm</keyword>
<dbReference type="Pfam" id="PF23571">
    <property type="entry name" value="GH3_M"/>
    <property type="match status" value="1"/>
</dbReference>
<dbReference type="InterPro" id="IPR000980">
    <property type="entry name" value="SH2"/>
</dbReference>
<dbReference type="GO" id="GO:0007166">
    <property type="term" value="P:cell surface receptor signaling pathway"/>
    <property type="evidence" value="ECO:0007669"/>
    <property type="project" value="UniProtKB-ARBA"/>
</dbReference>
<dbReference type="FunFam" id="2.60.40.630:FF:000002">
    <property type="entry name" value="Signal transducer and activator of transcription"/>
    <property type="match status" value="1"/>
</dbReference>
<dbReference type="SUPFAM" id="SSF49417">
    <property type="entry name" value="p53-like transcription factors"/>
    <property type="match status" value="1"/>
</dbReference>
<evidence type="ECO:0000313" key="18">
    <source>
        <dbReference type="Proteomes" id="UP001214576"/>
    </source>
</evidence>
<dbReference type="InterPro" id="IPR001217">
    <property type="entry name" value="STAT"/>
</dbReference>
<protein>
    <recommendedName>
        <fullName evidence="5">Signal transducer and activator of transcription 5B</fullName>
    </recommendedName>
</protein>
<gene>
    <name evidence="17" type="ORF">MG293_016615</name>
</gene>
<dbReference type="FunFam" id="1.10.532.10:FF:000002">
    <property type="entry name" value="Signal transducer and activator of transcription"/>
    <property type="match status" value="1"/>
</dbReference>
<dbReference type="PANTHER" id="PTHR11801">
    <property type="entry name" value="SIGNAL TRANSDUCER AND ACTIVATOR OF TRANSCRIPTION"/>
    <property type="match status" value="1"/>
</dbReference>
<dbReference type="SUPFAM" id="SSF55550">
    <property type="entry name" value="SH2 domain"/>
    <property type="match status" value="1"/>
</dbReference>
<dbReference type="InterPro" id="IPR055378">
    <property type="entry name" value="GH3_C"/>
</dbReference>
<dbReference type="InterPro" id="IPR013801">
    <property type="entry name" value="STAT_TF_DNA-bd"/>
</dbReference>
<evidence type="ECO:0000256" key="9">
    <source>
        <dbReference type="ARBA" id="ARBA00023015"/>
    </source>
</evidence>
<dbReference type="InterPro" id="IPR015988">
    <property type="entry name" value="STAT_TF_CC"/>
</dbReference>
<dbReference type="InterPro" id="IPR046994">
    <property type="entry name" value="STAT5_CC"/>
</dbReference>
<dbReference type="FunFam" id="1.10.238.10:FF:000029">
    <property type="entry name" value="Signal transducer and transcription activator 6"/>
    <property type="match status" value="1"/>
</dbReference>
<evidence type="ECO:0000256" key="1">
    <source>
        <dbReference type="ARBA" id="ARBA00002645"/>
    </source>
</evidence>
<comment type="caution">
    <text evidence="17">The sequence shown here is derived from an EMBL/GenBank/DDBJ whole genome shotgun (WGS) entry which is preliminary data.</text>
</comment>
<comment type="function">
    <text evidence="1">Carries out a dual function: signal transduction and activation of transcription. Mediates cellular responses to the cytokine KITLG/SCF and other growth factors. Binds to the GAS element and activates PRL-induced transcription. Positively regulates hematopoietic/erythroid differentiation.</text>
</comment>
<evidence type="ECO:0000256" key="8">
    <source>
        <dbReference type="ARBA" id="ARBA00022999"/>
    </source>
</evidence>
<dbReference type="InterPro" id="IPR035886">
    <property type="entry name" value="STAT5b_SH2"/>
</dbReference>
<dbReference type="SUPFAM" id="SSF47655">
    <property type="entry name" value="STAT"/>
    <property type="match status" value="1"/>
</dbReference>
<evidence type="ECO:0000256" key="13">
    <source>
        <dbReference type="ARBA" id="ARBA00023242"/>
    </source>
</evidence>
<keyword evidence="7" id="KW-0597">Phosphoprotein</keyword>
<evidence type="ECO:0000256" key="3">
    <source>
        <dbReference type="ARBA" id="ARBA00004496"/>
    </source>
</evidence>